<accession>A0A2Z7BWU3</accession>
<proteinExistence type="predicted"/>
<evidence type="ECO:0000313" key="2">
    <source>
        <dbReference type="Proteomes" id="UP000250235"/>
    </source>
</evidence>
<keyword evidence="2" id="KW-1185">Reference proteome</keyword>
<reference evidence="1 2" key="1">
    <citation type="journal article" date="2015" name="Proc. Natl. Acad. Sci. U.S.A.">
        <title>The resurrection genome of Boea hygrometrica: A blueprint for survival of dehydration.</title>
        <authorList>
            <person name="Xiao L."/>
            <person name="Yang G."/>
            <person name="Zhang L."/>
            <person name="Yang X."/>
            <person name="Zhao S."/>
            <person name="Ji Z."/>
            <person name="Zhou Q."/>
            <person name="Hu M."/>
            <person name="Wang Y."/>
            <person name="Chen M."/>
            <person name="Xu Y."/>
            <person name="Jin H."/>
            <person name="Xiao X."/>
            <person name="Hu G."/>
            <person name="Bao F."/>
            <person name="Hu Y."/>
            <person name="Wan P."/>
            <person name="Li L."/>
            <person name="Deng X."/>
            <person name="Kuang T."/>
            <person name="Xiang C."/>
            <person name="Zhu J.K."/>
            <person name="Oliver M.J."/>
            <person name="He Y."/>
        </authorList>
    </citation>
    <scope>NUCLEOTIDE SEQUENCE [LARGE SCALE GENOMIC DNA]</scope>
    <source>
        <strain evidence="2">cv. XS01</strain>
    </source>
</reference>
<sequence length="279" mass="32664">MVNPCWLLGNFDICTEFLPPGCISDHSLSITTFFKAARRRNIPFKFYNMWCSHADFENLIRDNWFLHGHGTQQFLLKKRLAKLKTILKNLNSMHFSSISSRADAARIKLEELQLKILNGDTIMEDIVEVRRKAEFLLQAENMFFMQKSKCLYLRNGDRCSKFFHDLIKRSNKRRRILAVTKADGNHSFDEHDIQSEFVNYFMNLLGVSYNREQFQAEFFQDGPKVTMDEAAKLIVPISMGEVFSALSSIDNEKHLDRMVMVQCSLRKHGILLVWMFFLL</sequence>
<dbReference type="AlphaFoldDB" id="A0A2Z7BWU3"/>
<organism evidence="1 2">
    <name type="scientific">Dorcoceras hygrometricum</name>
    <dbReference type="NCBI Taxonomy" id="472368"/>
    <lineage>
        <taxon>Eukaryota</taxon>
        <taxon>Viridiplantae</taxon>
        <taxon>Streptophyta</taxon>
        <taxon>Embryophyta</taxon>
        <taxon>Tracheophyta</taxon>
        <taxon>Spermatophyta</taxon>
        <taxon>Magnoliopsida</taxon>
        <taxon>eudicotyledons</taxon>
        <taxon>Gunneridae</taxon>
        <taxon>Pentapetalae</taxon>
        <taxon>asterids</taxon>
        <taxon>lamiids</taxon>
        <taxon>Lamiales</taxon>
        <taxon>Gesneriaceae</taxon>
        <taxon>Didymocarpoideae</taxon>
        <taxon>Trichosporeae</taxon>
        <taxon>Loxocarpinae</taxon>
        <taxon>Dorcoceras</taxon>
    </lineage>
</organism>
<dbReference type="Proteomes" id="UP000250235">
    <property type="component" value="Unassembled WGS sequence"/>
</dbReference>
<protein>
    <submittedName>
        <fullName evidence="1">Uncharacterized protein</fullName>
    </submittedName>
</protein>
<evidence type="ECO:0000313" key="1">
    <source>
        <dbReference type="EMBL" id="KZV36660.1"/>
    </source>
</evidence>
<dbReference type="OrthoDB" id="914052at2759"/>
<gene>
    <name evidence="1" type="ORF">F511_26667</name>
</gene>
<dbReference type="EMBL" id="KV003303">
    <property type="protein sequence ID" value="KZV36660.1"/>
    <property type="molecule type" value="Genomic_DNA"/>
</dbReference>
<name>A0A2Z7BWU3_9LAMI</name>